<keyword evidence="2" id="KW-0560">Oxidoreductase</keyword>
<name>A0A6J4QQU5_9ACTN</name>
<dbReference type="AlphaFoldDB" id="A0A6J4QQU5"/>
<accession>A0A6J4QQU5</accession>
<feature type="compositionally biased region" description="Basic and acidic residues" evidence="1">
    <location>
        <begin position="20"/>
        <end position="33"/>
    </location>
</feature>
<reference evidence="2" key="1">
    <citation type="submission" date="2020-02" db="EMBL/GenBank/DDBJ databases">
        <authorList>
            <person name="Meier V. D."/>
        </authorList>
    </citation>
    <scope>NUCLEOTIDE SEQUENCE</scope>
    <source>
        <strain evidence="2">AVDCRST_MAG80</strain>
    </source>
</reference>
<sequence>GDHTGTRTAAPRRRFHHRERREARGRGSRRTEDGPLLLPQGRHPRLHQGGLRLPGPNGRLRRGGHP</sequence>
<feature type="non-terminal residue" evidence="2">
    <location>
        <position position="66"/>
    </location>
</feature>
<dbReference type="GO" id="GO:0004601">
    <property type="term" value="F:peroxidase activity"/>
    <property type="evidence" value="ECO:0007669"/>
    <property type="project" value="UniProtKB-KW"/>
</dbReference>
<feature type="non-terminal residue" evidence="2">
    <location>
        <position position="1"/>
    </location>
</feature>
<keyword evidence="2" id="KW-0575">Peroxidase</keyword>
<feature type="compositionally biased region" description="Low complexity" evidence="1">
    <location>
        <begin position="49"/>
        <end position="58"/>
    </location>
</feature>
<evidence type="ECO:0000256" key="1">
    <source>
        <dbReference type="SAM" id="MobiDB-lite"/>
    </source>
</evidence>
<feature type="region of interest" description="Disordered" evidence="1">
    <location>
        <begin position="1"/>
        <end position="66"/>
    </location>
</feature>
<evidence type="ECO:0000313" key="2">
    <source>
        <dbReference type="EMBL" id="CAA9451871.1"/>
    </source>
</evidence>
<gene>
    <name evidence="2" type="ORF">AVDCRST_MAG80-2368</name>
</gene>
<protein>
    <submittedName>
        <fullName evidence="2">Thiol peroxidase, Bcp-type</fullName>
        <ecNumber evidence="2">1.11.1.15</ecNumber>
    </submittedName>
</protein>
<dbReference type="EC" id="1.11.1.15" evidence="2"/>
<feature type="compositionally biased region" description="Basic residues" evidence="1">
    <location>
        <begin position="10"/>
        <end position="19"/>
    </location>
</feature>
<proteinExistence type="predicted"/>
<dbReference type="EMBL" id="CADCVC010000210">
    <property type="protein sequence ID" value="CAA9451871.1"/>
    <property type="molecule type" value="Genomic_DNA"/>
</dbReference>
<organism evidence="2">
    <name type="scientific">uncultured Rubrobacteraceae bacterium</name>
    <dbReference type="NCBI Taxonomy" id="349277"/>
    <lineage>
        <taxon>Bacteria</taxon>
        <taxon>Bacillati</taxon>
        <taxon>Actinomycetota</taxon>
        <taxon>Rubrobacteria</taxon>
        <taxon>Rubrobacterales</taxon>
        <taxon>Rubrobacteraceae</taxon>
        <taxon>environmental samples</taxon>
    </lineage>
</organism>